<reference evidence="5" key="1">
    <citation type="submission" date="2020-08" db="EMBL/GenBank/DDBJ databases">
        <title>Multicomponent nature underlies the extraordinary mechanical properties of spider dragline silk.</title>
        <authorList>
            <person name="Kono N."/>
            <person name="Nakamura H."/>
            <person name="Mori M."/>
            <person name="Yoshida Y."/>
            <person name="Ohtoshi R."/>
            <person name="Malay A.D."/>
            <person name="Moran D.A.P."/>
            <person name="Tomita M."/>
            <person name="Numata K."/>
            <person name="Arakawa K."/>
        </authorList>
    </citation>
    <scope>NUCLEOTIDE SEQUENCE</scope>
</reference>
<comment type="caution">
    <text evidence="5">The sequence shown here is derived from an EMBL/GenBank/DDBJ whole genome shotgun (WGS) entry which is preliminary data.</text>
</comment>
<dbReference type="GO" id="GO:0005737">
    <property type="term" value="C:cytoplasm"/>
    <property type="evidence" value="ECO:0007669"/>
    <property type="project" value="TreeGrafter"/>
</dbReference>
<organism evidence="5 6">
    <name type="scientific">Trichonephila inaurata madagascariensis</name>
    <dbReference type="NCBI Taxonomy" id="2747483"/>
    <lineage>
        <taxon>Eukaryota</taxon>
        <taxon>Metazoa</taxon>
        <taxon>Ecdysozoa</taxon>
        <taxon>Arthropoda</taxon>
        <taxon>Chelicerata</taxon>
        <taxon>Arachnida</taxon>
        <taxon>Araneae</taxon>
        <taxon>Araneomorphae</taxon>
        <taxon>Entelegynae</taxon>
        <taxon>Araneoidea</taxon>
        <taxon>Nephilidae</taxon>
        <taxon>Trichonephila</taxon>
        <taxon>Trichonephila inaurata</taxon>
    </lineage>
</organism>
<dbReference type="AlphaFoldDB" id="A0A8X6Y2V3"/>
<dbReference type="InterPro" id="IPR045357">
    <property type="entry name" value="Aminopeptidase_N-like_N"/>
</dbReference>
<dbReference type="InterPro" id="IPR042097">
    <property type="entry name" value="Aminopeptidase_N-like_N_sf"/>
</dbReference>
<dbReference type="SUPFAM" id="SSF63737">
    <property type="entry name" value="Leukotriene A4 hydrolase N-terminal domain"/>
    <property type="match status" value="1"/>
</dbReference>
<evidence type="ECO:0000256" key="1">
    <source>
        <dbReference type="ARBA" id="ARBA00010136"/>
    </source>
</evidence>
<proteinExistence type="inferred from homology"/>
<gene>
    <name evidence="5" type="primary">Enpep_1</name>
    <name evidence="5" type="ORF">TNIN_4751</name>
</gene>
<dbReference type="Gene3D" id="2.60.40.1730">
    <property type="entry name" value="tricorn interacting facor f3 domain"/>
    <property type="match status" value="1"/>
</dbReference>
<dbReference type="Gene3D" id="1.25.50.20">
    <property type="match status" value="1"/>
</dbReference>
<keyword evidence="5" id="KW-0031">Aminopeptidase</keyword>
<protein>
    <submittedName>
        <fullName evidence="5">Glutamyl aminopeptidase</fullName>
    </submittedName>
</protein>
<dbReference type="GO" id="GO:0008270">
    <property type="term" value="F:zinc ion binding"/>
    <property type="evidence" value="ECO:0007669"/>
    <property type="project" value="TreeGrafter"/>
</dbReference>
<dbReference type="GO" id="GO:0070006">
    <property type="term" value="F:metalloaminopeptidase activity"/>
    <property type="evidence" value="ECO:0007669"/>
    <property type="project" value="TreeGrafter"/>
</dbReference>
<keyword evidence="6" id="KW-1185">Reference proteome</keyword>
<dbReference type="InterPro" id="IPR050344">
    <property type="entry name" value="Peptidase_M1_aminopeptidases"/>
</dbReference>
<evidence type="ECO:0000259" key="4">
    <source>
        <dbReference type="Pfam" id="PF17900"/>
    </source>
</evidence>
<dbReference type="InterPro" id="IPR024571">
    <property type="entry name" value="ERAP1-like_C_dom"/>
</dbReference>
<feature type="region of interest" description="Disordered" evidence="2">
    <location>
        <begin position="318"/>
        <end position="338"/>
    </location>
</feature>
<dbReference type="Proteomes" id="UP000886998">
    <property type="component" value="Unassembled WGS sequence"/>
</dbReference>
<dbReference type="GO" id="GO:0005615">
    <property type="term" value="C:extracellular space"/>
    <property type="evidence" value="ECO:0007669"/>
    <property type="project" value="TreeGrafter"/>
</dbReference>
<evidence type="ECO:0000313" key="6">
    <source>
        <dbReference type="Proteomes" id="UP000886998"/>
    </source>
</evidence>
<accession>A0A8X6Y2V3</accession>
<feature type="domain" description="Aminopeptidase N-like N-terminal" evidence="4">
    <location>
        <begin position="224"/>
        <end position="321"/>
    </location>
</feature>
<dbReference type="GO" id="GO:0043171">
    <property type="term" value="P:peptide catabolic process"/>
    <property type="evidence" value="ECO:0007669"/>
    <property type="project" value="TreeGrafter"/>
</dbReference>
<dbReference type="OrthoDB" id="6420978at2759"/>
<evidence type="ECO:0000313" key="5">
    <source>
        <dbReference type="EMBL" id="GFY65035.1"/>
    </source>
</evidence>
<keyword evidence="5" id="KW-0645">Protease</keyword>
<dbReference type="PANTHER" id="PTHR11533">
    <property type="entry name" value="PROTEASE M1 ZINC METALLOPROTEASE"/>
    <property type="match status" value="1"/>
</dbReference>
<comment type="similarity">
    <text evidence="1">Belongs to the peptidase M1 family.</text>
</comment>
<name>A0A8X6Y2V3_9ARAC</name>
<sequence length="338" mass="39875">MGDYSERELRKVILHASCESRNQECLDMAANLFKQWTKGAQLSPDTKQVVYCYGLKVFNSEQLWPLMWGKYLEERDPREKLILLNALTTVRNTTLLERTYGRDETEEMAAKVFQGFNTQKDLQKETRMTKRIIQQKEIQMICINILFVYLADLNRYFVFLIGSDFYQRHRSSTRHGAKAHAQALYSISRNIHWLRRHRQSVRDWLLTHVYMPWRNIRLPRHILPTHYDLLLRPNVTTETFEGEEQVRLNITESTDYILLHESGLKILSTRLLGEDRAKEVVIGEEFSYKRNEYHVIVLKEDLLPGTYHLNLKFSGKFSSTGRGNGSKTSISIERQEIR</sequence>
<dbReference type="PANTHER" id="PTHR11533:SF21">
    <property type="entry name" value="AMINOPEPTIDASE"/>
    <property type="match status" value="1"/>
</dbReference>
<keyword evidence="5" id="KW-0378">Hydrolase</keyword>
<dbReference type="GO" id="GO:0006508">
    <property type="term" value="P:proteolysis"/>
    <property type="evidence" value="ECO:0007669"/>
    <property type="project" value="TreeGrafter"/>
</dbReference>
<dbReference type="GO" id="GO:0042277">
    <property type="term" value="F:peptide binding"/>
    <property type="evidence" value="ECO:0007669"/>
    <property type="project" value="TreeGrafter"/>
</dbReference>
<dbReference type="EMBL" id="BMAV01015507">
    <property type="protein sequence ID" value="GFY65035.1"/>
    <property type="molecule type" value="Genomic_DNA"/>
</dbReference>
<evidence type="ECO:0000256" key="2">
    <source>
        <dbReference type="SAM" id="MobiDB-lite"/>
    </source>
</evidence>
<feature type="domain" description="ERAP1-like C-terminal" evidence="3">
    <location>
        <begin position="3"/>
        <end position="100"/>
    </location>
</feature>
<dbReference type="Pfam" id="PF17900">
    <property type="entry name" value="Peptidase_M1_N"/>
    <property type="match status" value="1"/>
</dbReference>
<feature type="compositionally biased region" description="Polar residues" evidence="2">
    <location>
        <begin position="318"/>
        <end position="332"/>
    </location>
</feature>
<dbReference type="GO" id="GO:0016020">
    <property type="term" value="C:membrane"/>
    <property type="evidence" value="ECO:0007669"/>
    <property type="project" value="TreeGrafter"/>
</dbReference>
<dbReference type="Pfam" id="PF11838">
    <property type="entry name" value="ERAP1_C"/>
    <property type="match status" value="1"/>
</dbReference>
<evidence type="ECO:0000259" key="3">
    <source>
        <dbReference type="Pfam" id="PF11838"/>
    </source>
</evidence>